<accession>A0A4Y9SJZ6</accession>
<sequence length="321" mass="34750">MKKLFAAACLPVLLAGCVTTPPAPYQVDHTYTSKSQSDRVKFVIIHYTVSDTPGSIRTLTQEVVSSHYLLTDEDPPKLYGLVDESRVANHAGVSNWKNYSLLNPSSIGIEIVNRGWVDTPQGRQWFAFPQRQMDILIPLLKDIVARHHIAPENILGHADIAPGRKQDPGALFPWKQLADAGLIPWPNPQYVATQRPYYEQQLPDAVWFQKKLAAFGYAVPQTGVMDKATQTVITTFQMKYRQANIDGVPDAETAAILDVMTPTTVVPLVNPVPMPACCMGMTPAGTSAAAPATAPAPAPAPAPLVQPAPPAAPVPAEPPKQ</sequence>
<dbReference type="OrthoDB" id="9794842at2"/>
<dbReference type="FunFam" id="3.40.80.10:FF:000003">
    <property type="entry name" value="N-acetylmuramoyl-L-alanine amidase"/>
    <property type="match status" value="1"/>
</dbReference>
<dbReference type="InterPro" id="IPR051206">
    <property type="entry name" value="NAMLAA_amidase_2"/>
</dbReference>
<dbReference type="GO" id="GO:0019867">
    <property type="term" value="C:outer membrane"/>
    <property type="evidence" value="ECO:0007669"/>
    <property type="project" value="TreeGrafter"/>
</dbReference>
<gene>
    <name evidence="8" type="ORF">E4L96_04050</name>
</gene>
<reference evidence="8 9" key="1">
    <citation type="submission" date="2019-03" db="EMBL/GenBank/DDBJ databases">
        <title>Draft Genome Sequence of Massilia arenosa sp. nov., a Novel Massilia Species Isolated from a Sandy-loam Maize Soil.</title>
        <authorList>
            <person name="Raths R."/>
            <person name="Peta V."/>
            <person name="Bucking H."/>
        </authorList>
    </citation>
    <scope>NUCLEOTIDE SEQUENCE [LARGE SCALE GENOMIC DNA]</scope>
    <source>
        <strain evidence="8 9">MC02</strain>
    </source>
</reference>
<proteinExistence type="inferred from homology"/>
<dbReference type="Gene3D" id="3.40.80.10">
    <property type="entry name" value="Peptidoglycan recognition protein-like"/>
    <property type="match status" value="1"/>
</dbReference>
<protein>
    <recommendedName>
        <fullName evidence="3">N-acetylmuramoyl-L-alanine amidase</fullName>
        <ecNumber evidence="3">3.5.1.28</ecNumber>
    </recommendedName>
</protein>
<dbReference type="SUPFAM" id="SSF55846">
    <property type="entry name" value="N-acetylmuramoyl-L-alanine amidase-like"/>
    <property type="match status" value="1"/>
</dbReference>
<dbReference type="Pfam" id="PF01471">
    <property type="entry name" value="PG_binding_1"/>
    <property type="match status" value="1"/>
</dbReference>
<dbReference type="GO" id="GO:0009253">
    <property type="term" value="P:peptidoglycan catabolic process"/>
    <property type="evidence" value="ECO:0007669"/>
    <property type="project" value="InterPro"/>
</dbReference>
<organism evidence="8 9">
    <name type="scientific">Zemynaea arenosa</name>
    <dbReference type="NCBI Taxonomy" id="2561931"/>
    <lineage>
        <taxon>Bacteria</taxon>
        <taxon>Pseudomonadati</taxon>
        <taxon>Pseudomonadota</taxon>
        <taxon>Betaproteobacteria</taxon>
        <taxon>Burkholderiales</taxon>
        <taxon>Oxalobacteraceae</taxon>
        <taxon>Telluria group</taxon>
        <taxon>Zemynaea</taxon>
    </lineage>
</organism>
<dbReference type="InterPro" id="IPR036366">
    <property type="entry name" value="PGBDSf"/>
</dbReference>
<evidence type="ECO:0000256" key="6">
    <source>
        <dbReference type="SAM" id="MobiDB-lite"/>
    </source>
</evidence>
<evidence type="ECO:0000256" key="1">
    <source>
        <dbReference type="ARBA" id="ARBA00001561"/>
    </source>
</evidence>
<evidence type="ECO:0000259" key="7">
    <source>
        <dbReference type="SMART" id="SM00644"/>
    </source>
</evidence>
<dbReference type="GO" id="GO:0071555">
    <property type="term" value="P:cell wall organization"/>
    <property type="evidence" value="ECO:0007669"/>
    <property type="project" value="UniProtKB-KW"/>
</dbReference>
<evidence type="ECO:0000256" key="3">
    <source>
        <dbReference type="ARBA" id="ARBA00011901"/>
    </source>
</evidence>
<feature type="region of interest" description="Disordered" evidence="6">
    <location>
        <begin position="286"/>
        <end position="321"/>
    </location>
</feature>
<dbReference type="Proteomes" id="UP000298438">
    <property type="component" value="Unassembled WGS sequence"/>
</dbReference>
<dbReference type="CDD" id="cd06583">
    <property type="entry name" value="PGRP"/>
    <property type="match status" value="1"/>
</dbReference>
<dbReference type="PROSITE" id="PS51257">
    <property type="entry name" value="PROKAR_LIPOPROTEIN"/>
    <property type="match status" value="1"/>
</dbReference>
<dbReference type="InterPro" id="IPR002502">
    <property type="entry name" value="Amidase_domain"/>
</dbReference>
<evidence type="ECO:0000313" key="9">
    <source>
        <dbReference type="Proteomes" id="UP000298438"/>
    </source>
</evidence>
<dbReference type="InterPro" id="IPR002477">
    <property type="entry name" value="Peptidoglycan-bd-like"/>
</dbReference>
<name>A0A4Y9SJZ6_9BURK</name>
<comment type="similarity">
    <text evidence="2">Belongs to the N-acetylmuramoyl-L-alanine amidase 2 family.</text>
</comment>
<evidence type="ECO:0000256" key="2">
    <source>
        <dbReference type="ARBA" id="ARBA00007553"/>
    </source>
</evidence>
<feature type="compositionally biased region" description="Pro residues" evidence="6">
    <location>
        <begin position="294"/>
        <end position="321"/>
    </location>
</feature>
<comment type="catalytic activity">
    <reaction evidence="1">
        <text>Hydrolyzes the link between N-acetylmuramoyl residues and L-amino acid residues in certain cell-wall glycopeptides.</text>
        <dbReference type="EC" id="3.5.1.28"/>
    </reaction>
</comment>
<dbReference type="GO" id="GO:0008745">
    <property type="term" value="F:N-acetylmuramoyl-L-alanine amidase activity"/>
    <property type="evidence" value="ECO:0007669"/>
    <property type="project" value="UniProtKB-EC"/>
</dbReference>
<dbReference type="InterPro" id="IPR036365">
    <property type="entry name" value="PGBD-like_sf"/>
</dbReference>
<evidence type="ECO:0000256" key="5">
    <source>
        <dbReference type="ARBA" id="ARBA00023316"/>
    </source>
</evidence>
<dbReference type="PANTHER" id="PTHR30417:SF1">
    <property type="entry name" value="N-ACETYLMURAMOYL-L-ALANINE AMIDASE AMID"/>
    <property type="match status" value="1"/>
</dbReference>
<feature type="domain" description="N-acetylmuramoyl-L-alanine amidase" evidence="7">
    <location>
        <begin position="28"/>
        <end position="169"/>
    </location>
</feature>
<dbReference type="InterPro" id="IPR036505">
    <property type="entry name" value="Amidase/PGRP_sf"/>
</dbReference>
<dbReference type="SMART" id="SM00644">
    <property type="entry name" value="Ami_2"/>
    <property type="match status" value="1"/>
</dbReference>
<keyword evidence="9" id="KW-1185">Reference proteome</keyword>
<dbReference type="Gene3D" id="1.10.101.10">
    <property type="entry name" value="PGBD-like superfamily/PGBD"/>
    <property type="match status" value="1"/>
</dbReference>
<dbReference type="AlphaFoldDB" id="A0A4Y9SJZ6"/>
<dbReference type="GO" id="GO:0009254">
    <property type="term" value="P:peptidoglycan turnover"/>
    <property type="evidence" value="ECO:0007669"/>
    <property type="project" value="TreeGrafter"/>
</dbReference>
<evidence type="ECO:0000256" key="4">
    <source>
        <dbReference type="ARBA" id="ARBA00022801"/>
    </source>
</evidence>
<dbReference type="Pfam" id="PF01510">
    <property type="entry name" value="Amidase_2"/>
    <property type="match status" value="1"/>
</dbReference>
<dbReference type="EMBL" id="SPVF01000062">
    <property type="protein sequence ID" value="TFW26995.1"/>
    <property type="molecule type" value="Genomic_DNA"/>
</dbReference>
<keyword evidence="4" id="KW-0378">Hydrolase</keyword>
<evidence type="ECO:0000313" key="8">
    <source>
        <dbReference type="EMBL" id="TFW26995.1"/>
    </source>
</evidence>
<comment type="caution">
    <text evidence="8">The sequence shown here is derived from an EMBL/GenBank/DDBJ whole genome shotgun (WGS) entry which is preliminary data.</text>
</comment>
<dbReference type="SUPFAM" id="SSF47090">
    <property type="entry name" value="PGBD-like"/>
    <property type="match status" value="1"/>
</dbReference>
<dbReference type="EC" id="3.5.1.28" evidence="3"/>
<dbReference type="PANTHER" id="PTHR30417">
    <property type="entry name" value="N-ACETYLMURAMOYL-L-ALANINE AMIDASE AMID"/>
    <property type="match status" value="1"/>
</dbReference>
<keyword evidence="5" id="KW-0961">Cell wall biogenesis/degradation</keyword>